<dbReference type="PANTHER" id="PTHR48103">
    <property type="entry name" value="MIDASIN-RELATED"/>
    <property type="match status" value="1"/>
</dbReference>
<evidence type="ECO:0000313" key="3">
    <source>
        <dbReference type="EMBL" id="MEQ2177454.1"/>
    </source>
</evidence>
<protein>
    <submittedName>
        <fullName evidence="3">Uncharacterized protein</fullName>
    </submittedName>
</protein>
<reference evidence="3 4" key="1">
    <citation type="submission" date="2021-06" db="EMBL/GenBank/DDBJ databases">
        <authorList>
            <person name="Palmer J.M."/>
        </authorList>
    </citation>
    <scope>NUCLEOTIDE SEQUENCE [LARGE SCALE GENOMIC DNA]</scope>
    <source>
        <strain evidence="3 4">GA_2019</strain>
        <tissue evidence="3">Muscle</tissue>
    </source>
</reference>
<gene>
    <name evidence="3" type="ORF">GOODEAATRI_003700</name>
</gene>
<keyword evidence="2" id="KW-0067">ATP-binding</keyword>
<dbReference type="Proteomes" id="UP001476798">
    <property type="component" value="Unassembled WGS sequence"/>
</dbReference>
<sequence length="144" mass="15849">MVGLTGVSNGWMGCWSKPFRLVTGCLWTMSTSADRLNALLEPNGSLAINERGVIDGKTPRITPHPNFRNRPLRLMDLQLALQSSGVHEDSVFSGGVLDLEEGDALRLISTAVRLVTERASHGDWILRSSWLSNLGRSYKYLPGL</sequence>
<dbReference type="PANTHER" id="PTHR48103:SF2">
    <property type="entry name" value="MIDASIN"/>
    <property type="match status" value="1"/>
</dbReference>
<keyword evidence="1" id="KW-0547">Nucleotide-binding</keyword>
<dbReference type="EMBL" id="JAHRIO010060117">
    <property type="protein sequence ID" value="MEQ2177454.1"/>
    <property type="molecule type" value="Genomic_DNA"/>
</dbReference>
<organism evidence="3 4">
    <name type="scientific">Goodea atripinnis</name>
    <dbReference type="NCBI Taxonomy" id="208336"/>
    <lineage>
        <taxon>Eukaryota</taxon>
        <taxon>Metazoa</taxon>
        <taxon>Chordata</taxon>
        <taxon>Craniata</taxon>
        <taxon>Vertebrata</taxon>
        <taxon>Euteleostomi</taxon>
        <taxon>Actinopterygii</taxon>
        <taxon>Neopterygii</taxon>
        <taxon>Teleostei</taxon>
        <taxon>Neoteleostei</taxon>
        <taxon>Acanthomorphata</taxon>
        <taxon>Ovalentaria</taxon>
        <taxon>Atherinomorphae</taxon>
        <taxon>Cyprinodontiformes</taxon>
        <taxon>Goodeidae</taxon>
        <taxon>Goodea</taxon>
    </lineage>
</organism>
<evidence type="ECO:0000256" key="2">
    <source>
        <dbReference type="ARBA" id="ARBA00022840"/>
    </source>
</evidence>
<name>A0ABV0P1B1_9TELE</name>
<proteinExistence type="predicted"/>
<comment type="caution">
    <text evidence="3">The sequence shown here is derived from an EMBL/GenBank/DDBJ whole genome shotgun (WGS) entry which is preliminary data.</text>
</comment>
<evidence type="ECO:0000256" key="1">
    <source>
        <dbReference type="ARBA" id="ARBA00022741"/>
    </source>
</evidence>
<evidence type="ECO:0000313" key="4">
    <source>
        <dbReference type="Proteomes" id="UP001476798"/>
    </source>
</evidence>
<keyword evidence="4" id="KW-1185">Reference proteome</keyword>
<accession>A0ABV0P1B1</accession>